<evidence type="ECO:0000256" key="8">
    <source>
        <dbReference type="ARBA" id="ARBA00022723"/>
    </source>
</evidence>
<dbReference type="PANTHER" id="PTHR12147">
    <property type="entry name" value="METALLOPEPTIDASE M28 FAMILY MEMBER"/>
    <property type="match status" value="1"/>
</dbReference>
<feature type="domain" description="Vacuolar membrane protease transmembrane" evidence="19">
    <location>
        <begin position="479"/>
        <end position="545"/>
    </location>
</feature>
<dbReference type="EC" id="3.4.-.-" evidence="15"/>
<keyword evidence="8 15" id="KW-0479">Metal-binding</keyword>
<feature type="transmembrane region" description="Helical" evidence="16">
    <location>
        <begin position="250"/>
        <end position="273"/>
    </location>
</feature>
<keyword evidence="10 15" id="KW-0862">Zinc</keyword>
<dbReference type="SUPFAM" id="SSF53187">
    <property type="entry name" value="Zn-dependent exopeptidases"/>
    <property type="match status" value="1"/>
</dbReference>
<dbReference type="GO" id="GO:0006508">
    <property type="term" value="P:proteolysis"/>
    <property type="evidence" value="ECO:0007669"/>
    <property type="project" value="UniProtKB-KW"/>
</dbReference>
<dbReference type="Pfam" id="PF22251">
    <property type="entry name" value="PFF1_TM"/>
    <property type="match status" value="2"/>
</dbReference>
<evidence type="ECO:0000256" key="2">
    <source>
        <dbReference type="ARBA" id="ARBA00003273"/>
    </source>
</evidence>
<evidence type="ECO:0000256" key="4">
    <source>
        <dbReference type="ARBA" id="ARBA00010918"/>
    </source>
</evidence>
<keyword evidence="21" id="KW-1185">Reference proteome</keyword>
<evidence type="ECO:0000256" key="7">
    <source>
        <dbReference type="ARBA" id="ARBA00022692"/>
    </source>
</evidence>
<evidence type="ECO:0000259" key="17">
    <source>
        <dbReference type="Pfam" id="PF04389"/>
    </source>
</evidence>
<evidence type="ECO:0000256" key="14">
    <source>
        <dbReference type="ARBA" id="ARBA00023180"/>
    </source>
</evidence>
<dbReference type="Gene3D" id="3.40.630.10">
    <property type="entry name" value="Zn peptidases"/>
    <property type="match status" value="1"/>
</dbReference>
<evidence type="ECO:0000256" key="6">
    <source>
        <dbReference type="ARBA" id="ARBA00022670"/>
    </source>
</evidence>
<dbReference type="FunCoup" id="A0A448YPM2">
    <property type="interactions" value="10"/>
</dbReference>
<keyword evidence="6 15" id="KW-0645">Protease</keyword>
<evidence type="ECO:0000256" key="15">
    <source>
        <dbReference type="RuleBase" id="RU361240"/>
    </source>
</evidence>
<feature type="transmembrane region" description="Helical" evidence="16">
    <location>
        <begin position="520"/>
        <end position="539"/>
    </location>
</feature>
<keyword evidence="11 16" id="KW-1133">Transmembrane helix</keyword>
<feature type="transmembrane region" description="Helical" evidence="16">
    <location>
        <begin position="323"/>
        <end position="344"/>
    </location>
</feature>
<name>A0A448YPM2_BRENA</name>
<protein>
    <recommendedName>
        <fullName evidence="15">Peptide hydrolase</fullName>
        <ecNumber evidence="15">3.4.-.-</ecNumber>
    </recommendedName>
</protein>
<feature type="domain" description="Vacuolar membrane protease transmembrane" evidence="19">
    <location>
        <begin position="286"/>
        <end position="411"/>
    </location>
</feature>
<keyword evidence="5" id="KW-0926">Vacuole</keyword>
<feature type="transmembrane region" description="Helical" evidence="16">
    <location>
        <begin position="546"/>
        <end position="565"/>
    </location>
</feature>
<keyword evidence="14" id="KW-0325">Glycoprotein</keyword>
<dbReference type="Pfam" id="PF04389">
    <property type="entry name" value="Peptidase_M28"/>
    <property type="match status" value="1"/>
</dbReference>
<evidence type="ECO:0000256" key="13">
    <source>
        <dbReference type="ARBA" id="ARBA00023136"/>
    </source>
</evidence>
<evidence type="ECO:0000259" key="18">
    <source>
        <dbReference type="Pfam" id="PF22250"/>
    </source>
</evidence>
<keyword evidence="7 16" id="KW-0812">Transmembrane</keyword>
<feature type="transmembrane region" description="Helical" evidence="16">
    <location>
        <begin position="486"/>
        <end position="508"/>
    </location>
</feature>
<feature type="transmembrane region" description="Helical" evidence="16">
    <location>
        <begin position="285"/>
        <end position="303"/>
    </location>
</feature>
<dbReference type="InterPro" id="IPR053976">
    <property type="entry name" value="PFF1_TM"/>
</dbReference>
<dbReference type="InParanoid" id="A0A448YPM2"/>
<dbReference type="GO" id="GO:0005774">
    <property type="term" value="C:vacuolar membrane"/>
    <property type="evidence" value="ECO:0007669"/>
    <property type="project" value="UniProtKB-SubCell"/>
</dbReference>
<dbReference type="Pfam" id="PF22250">
    <property type="entry name" value="PFF1_C"/>
    <property type="match status" value="1"/>
</dbReference>
<comment type="similarity">
    <text evidence="4 15">Belongs to the peptidase M28 family.</text>
</comment>
<dbReference type="PANTHER" id="PTHR12147:SF58">
    <property type="entry name" value="VACUOLAR MEMBRANE PROTEASE"/>
    <property type="match status" value="1"/>
</dbReference>
<evidence type="ECO:0000313" key="20">
    <source>
        <dbReference type="EMBL" id="VEU22826.1"/>
    </source>
</evidence>
<dbReference type="GO" id="GO:0046872">
    <property type="term" value="F:metal ion binding"/>
    <property type="evidence" value="ECO:0007669"/>
    <property type="project" value="UniProtKB-KW"/>
</dbReference>
<evidence type="ECO:0000256" key="1">
    <source>
        <dbReference type="ARBA" id="ARBA00001947"/>
    </source>
</evidence>
<evidence type="ECO:0000256" key="12">
    <source>
        <dbReference type="ARBA" id="ARBA00023049"/>
    </source>
</evidence>
<dbReference type="InterPro" id="IPR045175">
    <property type="entry name" value="M28_fam"/>
</dbReference>
<feature type="domain" description="Vacuolar membrane protease C-terminal" evidence="18">
    <location>
        <begin position="575"/>
        <end position="858"/>
    </location>
</feature>
<dbReference type="OrthoDB" id="76293at2759"/>
<dbReference type="Proteomes" id="UP000290900">
    <property type="component" value="Unassembled WGS sequence"/>
</dbReference>
<evidence type="ECO:0000259" key="19">
    <source>
        <dbReference type="Pfam" id="PF22251"/>
    </source>
</evidence>
<evidence type="ECO:0000256" key="3">
    <source>
        <dbReference type="ARBA" id="ARBA00004128"/>
    </source>
</evidence>
<reference evidence="20 21" key="1">
    <citation type="submission" date="2018-12" db="EMBL/GenBank/DDBJ databases">
        <authorList>
            <person name="Tiukova I."/>
            <person name="Dainat J."/>
        </authorList>
    </citation>
    <scope>NUCLEOTIDE SEQUENCE [LARGE SCALE GENOMIC DNA]</scope>
</reference>
<evidence type="ECO:0000256" key="11">
    <source>
        <dbReference type="ARBA" id="ARBA00022989"/>
    </source>
</evidence>
<dbReference type="InterPro" id="IPR007484">
    <property type="entry name" value="Peptidase_M28"/>
</dbReference>
<comment type="cofactor">
    <cofactor evidence="1">
        <name>Zn(2+)</name>
        <dbReference type="ChEBI" id="CHEBI:29105"/>
    </cofactor>
</comment>
<dbReference type="InterPro" id="IPR053975">
    <property type="entry name" value="PFF1_C"/>
</dbReference>
<keyword evidence="13 16" id="KW-0472">Membrane</keyword>
<proteinExistence type="inferred from homology"/>
<sequence>MINQQDVFNSDSQDSRIIYFESANILVKIQGSNPSLESLLVSAHYDSTPPSYGATDDGIGITTLLGILEHFADKSTPQPLRSIVLNFNDDEEFGLLGAELFMKHPWSHDTKLFVNLDGAGAGGRAALLRSTDSGVLEYYKSGVKKPFGNSVFQQGFKGNLVSSETDFHVYSANGMRGIDIDFYKPRSLYHTRRDSVSETSKGSLWHMESMTLDYVETLAYLNGPVSDDNSQAVYFDLLGRYFVLIPVPPLAVFNILLLVVLPVLIIGLVAVTLKRGTWKIGVNGWLRLPISLSISIVLAVLYAQNFLLRDSIVLSNGYVSPLLALLSLGILVNYLILSFFDYTVPVHDQKLVILLELSVVSWISVIWATAKERNEENTAVYLPTLVFALFGTATVLGLLGMALKPRYREREVYGYGSVEPIEREVNGETAVASPPSPSKIILGPSHASHLSESHPLLSPVPPEPVTEEIPLPTVVPNYSFDWSLQFIIVVPLLLFSIYSVGDLILQAIHQTGQDSAKSGATAVKLLLGLSIAIGIPILPFSHKLNAAVAVFFGLTFIVGSALSYWQAPSSYENPIKLRFWQTIDLGTAERYSNSSIPVSTYANVHGRKGHVLPVLSELPSLEEAGESGVSCEVDKKLDTETCRYEAARPWLIDGSLADNSYDDYFSIEVISNSNRGKSAGKYDPLSATLEINAAENRMCVISFNSSGYSSENPSGSKEASPVKLVTVYNWSVSDKGGEPRFGEPIRANIPSGYSRDDEGNHYYKLMRGIDLVQVHKLNWTQPAYRVGLQWLPFSLEDGGDEDSRRNLGVTVKCYWGEFDSEVDVAGEKRRMLPGWDEAVQFAPESALFTNMKPGLLEISGHIEL</sequence>
<comment type="function">
    <text evidence="2">May be involved in vacuolar sorting and osmoregulation.</text>
</comment>
<evidence type="ECO:0000313" key="21">
    <source>
        <dbReference type="Proteomes" id="UP000290900"/>
    </source>
</evidence>
<dbReference type="EMBL" id="CAACVR010000030">
    <property type="protein sequence ID" value="VEU22826.1"/>
    <property type="molecule type" value="Genomic_DNA"/>
</dbReference>
<dbReference type="AlphaFoldDB" id="A0A448YPM2"/>
<evidence type="ECO:0000256" key="10">
    <source>
        <dbReference type="ARBA" id="ARBA00022833"/>
    </source>
</evidence>
<accession>A0A448YPM2</accession>
<evidence type="ECO:0000256" key="16">
    <source>
        <dbReference type="SAM" id="Phobius"/>
    </source>
</evidence>
<gene>
    <name evidence="20" type="ORF">BRENAR_LOCUS3557</name>
</gene>
<feature type="domain" description="Peptidase M28" evidence="17">
    <location>
        <begin position="24"/>
        <end position="214"/>
    </location>
</feature>
<organism evidence="20 21">
    <name type="scientific">Brettanomyces naardenensis</name>
    <name type="common">Yeast</name>
    <dbReference type="NCBI Taxonomy" id="13370"/>
    <lineage>
        <taxon>Eukaryota</taxon>
        <taxon>Fungi</taxon>
        <taxon>Dikarya</taxon>
        <taxon>Ascomycota</taxon>
        <taxon>Saccharomycotina</taxon>
        <taxon>Pichiomycetes</taxon>
        <taxon>Pichiales</taxon>
        <taxon>Pichiaceae</taxon>
        <taxon>Brettanomyces</taxon>
    </lineage>
</organism>
<evidence type="ECO:0000256" key="9">
    <source>
        <dbReference type="ARBA" id="ARBA00022801"/>
    </source>
</evidence>
<keyword evidence="12" id="KW-0482">Metalloprotease</keyword>
<comment type="subcellular location">
    <subcellularLocation>
        <location evidence="3">Vacuole membrane</location>
        <topology evidence="3">Multi-pass membrane protein</topology>
    </subcellularLocation>
</comment>
<feature type="transmembrane region" description="Helical" evidence="16">
    <location>
        <begin position="351"/>
        <end position="368"/>
    </location>
</feature>
<dbReference type="STRING" id="13370.A0A448YPM2"/>
<feature type="transmembrane region" description="Helical" evidence="16">
    <location>
        <begin position="380"/>
        <end position="403"/>
    </location>
</feature>
<evidence type="ECO:0000256" key="5">
    <source>
        <dbReference type="ARBA" id="ARBA00022554"/>
    </source>
</evidence>
<dbReference type="GO" id="GO:0008235">
    <property type="term" value="F:metalloexopeptidase activity"/>
    <property type="evidence" value="ECO:0007669"/>
    <property type="project" value="InterPro"/>
</dbReference>
<keyword evidence="9 15" id="KW-0378">Hydrolase</keyword>